<keyword evidence="3" id="KW-1185">Reference proteome</keyword>
<dbReference type="Proteomes" id="UP000269396">
    <property type="component" value="Unassembled WGS sequence"/>
</dbReference>
<evidence type="ECO:0000313" key="3">
    <source>
        <dbReference type="Proteomes" id="UP000269396"/>
    </source>
</evidence>
<feature type="region of interest" description="Disordered" evidence="1">
    <location>
        <begin position="1"/>
        <end position="40"/>
    </location>
</feature>
<proteinExistence type="predicted"/>
<evidence type="ECO:0000256" key="1">
    <source>
        <dbReference type="SAM" id="MobiDB-lite"/>
    </source>
</evidence>
<gene>
    <name evidence="2" type="ORF">SMTD_LOCUS14685</name>
</gene>
<name>A0A183PJZ9_9TREM</name>
<dbReference type="EMBL" id="UZAL01034915">
    <property type="protein sequence ID" value="VDP66517.1"/>
    <property type="molecule type" value="Genomic_DNA"/>
</dbReference>
<sequence length="40" mass="4448">MKQLYDTSKKLAGKYSKPERPVKNKEGKPIAEIQGGRTDG</sequence>
<accession>A0A183PJZ9</accession>
<dbReference type="STRING" id="31246.A0A183PJZ9"/>
<organism evidence="2 3">
    <name type="scientific">Schistosoma mattheei</name>
    <dbReference type="NCBI Taxonomy" id="31246"/>
    <lineage>
        <taxon>Eukaryota</taxon>
        <taxon>Metazoa</taxon>
        <taxon>Spiralia</taxon>
        <taxon>Lophotrochozoa</taxon>
        <taxon>Platyhelminthes</taxon>
        <taxon>Trematoda</taxon>
        <taxon>Digenea</taxon>
        <taxon>Strigeidida</taxon>
        <taxon>Schistosomatoidea</taxon>
        <taxon>Schistosomatidae</taxon>
        <taxon>Schistosoma</taxon>
    </lineage>
</organism>
<reference evidence="2 3" key="1">
    <citation type="submission" date="2018-11" db="EMBL/GenBank/DDBJ databases">
        <authorList>
            <consortium name="Pathogen Informatics"/>
        </authorList>
    </citation>
    <scope>NUCLEOTIDE SEQUENCE [LARGE SCALE GENOMIC DNA]</scope>
    <source>
        <strain>Denwood</strain>
        <strain evidence="3">Zambia</strain>
    </source>
</reference>
<dbReference type="AlphaFoldDB" id="A0A183PJZ9"/>
<protein>
    <submittedName>
        <fullName evidence="2">Uncharacterized protein</fullName>
    </submittedName>
</protein>
<evidence type="ECO:0000313" key="2">
    <source>
        <dbReference type="EMBL" id="VDP66517.1"/>
    </source>
</evidence>
<feature type="compositionally biased region" description="Basic and acidic residues" evidence="1">
    <location>
        <begin position="16"/>
        <end position="29"/>
    </location>
</feature>